<evidence type="ECO:0000313" key="1">
    <source>
        <dbReference type="EMBL" id="KAG5915895.1"/>
    </source>
</evidence>
<dbReference type="InterPro" id="IPR039261">
    <property type="entry name" value="FNR_nucleotide-bd"/>
</dbReference>
<dbReference type="SUPFAM" id="SSF52343">
    <property type="entry name" value="Ferredoxin reductase-like, C-terminal NADP-linked domain"/>
    <property type="match status" value="1"/>
</dbReference>
<dbReference type="Gene3D" id="3.40.50.80">
    <property type="entry name" value="Nucleotide-binding domain of ferredoxin-NADP reductase (FNR) module"/>
    <property type="match status" value="1"/>
</dbReference>
<dbReference type="Proteomes" id="UP000811619">
    <property type="component" value="Unassembled WGS sequence"/>
</dbReference>
<organism evidence="1 2">
    <name type="scientific">Claviceps africana</name>
    <dbReference type="NCBI Taxonomy" id="83212"/>
    <lineage>
        <taxon>Eukaryota</taxon>
        <taxon>Fungi</taxon>
        <taxon>Dikarya</taxon>
        <taxon>Ascomycota</taxon>
        <taxon>Pezizomycotina</taxon>
        <taxon>Sordariomycetes</taxon>
        <taxon>Hypocreomycetidae</taxon>
        <taxon>Hypocreales</taxon>
        <taxon>Clavicipitaceae</taxon>
        <taxon>Claviceps</taxon>
    </lineage>
</organism>
<comment type="caution">
    <text evidence="1">The sequence shown here is derived from an EMBL/GenBank/DDBJ whole genome shotgun (WGS) entry which is preliminary data.</text>
</comment>
<evidence type="ECO:0000313" key="2">
    <source>
        <dbReference type="Proteomes" id="UP000811619"/>
    </source>
</evidence>
<proteinExistence type="predicted"/>
<name>A0A8K0J0N5_9HYPO</name>
<sequence length="91" mass="10565">MYSRRPAASRDCRYVQDRLSLERDEVLALWDQGARIYVCGGRPVGMAVEDVLVDMVKEAGRRKNGQEPTAEAARAWFDRQRKERYLVDVFD</sequence>
<gene>
    <name evidence="1" type="ORF">E4U42_007883</name>
</gene>
<keyword evidence="2" id="KW-1185">Reference proteome</keyword>
<dbReference type="OrthoDB" id="1470350at2759"/>
<dbReference type="AlphaFoldDB" id="A0A8K0J0N5"/>
<accession>A0A8K0J0N5</accession>
<dbReference type="EMBL" id="SRPY01000940">
    <property type="protein sequence ID" value="KAG5915895.1"/>
    <property type="molecule type" value="Genomic_DNA"/>
</dbReference>
<protein>
    <submittedName>
        <fullName evidence="1">Uncharacterized protein</fullName>
    </submittedName>
</protein>
<reference evidence="1" key="1">
    <citation type="journal article" date="2020" name="bioRxiv">
        <title>Whole genome comparisons of ergot fungi reveals the divergence and evolution of species within the genus Claviceps are the result of varying mechanisms driving genome evolution and host range expansion.</title>
        <authorList>
            <person name="Wyka S.A."/>
            <person name="Mondo S.J."/>
            <person name="Liu M."/>
            <person name="Dettman J."/>
            <person name="Nalam V."/>
            <person name="Broders K.D."/>
        </authorList>
    </citation>
    <scope>NUCLEOTIDE SEQUENCE</scope>
    <source>
        <strain evidence="1">CCC 489</strain>
    </source>
</reference>